<geneLocation type="plasmid" evidence="3">
    <name>unnamed1</name>
</geneLocation>
<sequence length="86" mass="8236">MSGILAAVLTVAIVVGAACFAIHYLNKTAGRIAVVITALAVLVGALVPVVKILAESPSPASGQVVAPAVPNPGLPQAGTGLGGGAR</sequence>
<keyword evidence="2" id="KW-1133">Transmembrane helix</keyword>
<feature type="region of interest" description="Disordered" evidence="1">
    <location>
        <begin position="58"/>
        <end position="86"/>
    </location>
</feature>
<evidence type="ECO:0000313" key="3">
    <source>
        <dbReference type="EMBL" id="XDV69457.1"/>
    </source>
</evidence>
<evidence type="ECO:0000256" key="1">
    <source>
        <dbReference type="SAM" id="MobiDB-lite"/>
    </source>
</evidence>
<feature type="transmembrane region" description="Helical" evidence="2">
    <location>
        <begin position="31"/>
        <end position="54"/>
    </location>
</feature>
<keyword evidence="2" id="KW-0812">Transmembrane</keyword>
<proteinExistence type="predicted"/>
<keyword evidence="2" id="KW-0472">Membrane</keyword>
<dbReference type="RefSeq" id="WP_369780639.1">
    <property type="nucleotide sequence ID" value="NZ_CP165728.1"/>
</dbReference>
<dbReference type="EMBL" id="CP165728">
    <property type="protein sequence ID" value="XDV69457.1"/>
    <property type="molecule type" value="Genomic_DNA"/>
</dbReference>
<gene>
    <name evidence="3" type="ORF">AB5J51_41815</name>
</gene>
<organism evidence="3">
    <name type="scientific">Streptomyces sp. R33</name>
    <dbReference type="NCBI Taxonomy" id="3238629"/>
    <lineage>
        <taxon>Bacteria</taxon>
        <taxon>Bacillati</taxon>
        <taxon>Actinomycetota</taxon>
        <taxon>Actinomycetes</taxon>
        <taxon>Kitasatosporales</taxon>
        <taxon>Streptomycetaceae</taxon>
        <taxon>Streptomyces</taxon>
    </lineage>
</organism>
<reference evidence="3" key="1">
    <citation type="submission" date="2024-08" db="EMBL/GenBank/DDBJ databases">
        <authorList>
            <person name="Yu S.T."/>
        </authorList>
    </citation>
    <scope>NUCLEOTIDE SEQUENCE</scope>
    <source>
        <strain evidence="3">R33</strain>
        <plasmid evidence="3">unnamed1</plasmid>
    </source>
</reference>
<keyword evidence="3" id="KW-0614">Plasmid</keyword>
<protein>
    <submittedName>
        <fullName evidence="3">Uncharacterized protein</fullName>
    </submittedName>
</protein>
<evidence type="ECO:0000256" key="2">
    <source>
        <dbReference type="SAM" id="Phobius"/>
    </source>
</evidence>
<dbReference type="AlphaFoldDB" id="A0AB39YLL4"/>
<accession>A0AB39YLL4</accession>
<name>A0AB39YLL4_9ACTN</name>